<evidence type="ECO:0000313" key="2">
    <source>
        <dbReference type="EMBL" id="SDF26003.1"/>
    </source>
</evidence>
<dbReference type="Pfam" id="PF02830">
    <property type="entry name" value="V4R"/>
    <property type="match status" value="1"/>
</dbReference>
<dbReference type="EMBL" id="FNCA01000001">
    <property type="protein sequence ID" value="SDF26003.1"/>
    <property type="molecule type" value="Genomic_DNA"/>
</dbReference>
<name>A0A7Z7AVD6_9EURY</name>
<dbReference type="PANTHER" id="PTHR35090">
    <property type="entry name" value="DNA-DIRECTED RNA POLYMERASE SUBUNIT I"/>
    <property type="match status" value="1"/>
</dbReference>
<organism evidence="2 3">
    <name type="scientific">Methanolobus vulcani</name>
    <dbReference type="NCBI Taxonomy" id="38026"/>
    <lineage>
        <taxon>Archaea</taxon>
        <taxon>Methanobacteriati</taxon>
        <taxon>Methanobacteriota</taxon>
        <taxon>Stenosarchaea group</taxon>
        <taxon>Methanomicrobia</taxon>
        <taxon>Methanosarcinales</taxon>
        <taxon>Methanosarcinaceae</taxon>
        <taxon>Methanolobus</taxon>
    </lineage>
</organism>
<dbReference type="InterPro" id="IPR024096">
    <property type="entry name" value="NO_sig/Golgi_transp_ligand-bd"/>
</dbReference>
<feature type="domain" description="4-vinyl reductase 4VR" evidence="1">
    <location>
        <begin position="191"/>
        <end position="253"/>
    </location>
</feature>
<comment type="caution">
    <text evidence="2">The sequence shown here is derived from an EMBL/GenBank/DDBJ whole genome shotgun (WGS) entry which is preliminary data.</text>
</comment>
<dbReference type="AlphaFoldDB" id="A0A7Z7AVD6"/>
<dbReference type="Gene3D" id="3.30.1380.20">
    <property type="entry name" value="Trafficking protein particle complex subunit 3"/>
    <property type="match status" value="1"/>
</dbReference>
<reference evidence="2 3" key="1">
    <citation type="submission" date="2016-10" db="EMBL/GenBank/DDBJ databases">
        <authorList>
            <person name="Varghese N."/>
            <person name="Submissions S."/>
        </authorList>
    </citation>
    <scope>NUCLEOTIDE SEQUENCE [LARGE SCALE GENOMIC DNA]</scope>
    <source>
        <strain evidence="2 3">PL 12/M</strain>
    </source>
</reference>
<dbReference type="OrthoDB" id="371687at2157"/>
<keyword evidence="3" id="KW-1185">Reference proteome</keyword>
<sequence length="269" mass="30243">MVRDLYMFSRVNEEADVIWFKVAYENTVHSEADITSFFAEKGLDIRFAYLDSSEDPTKGKYVMFTEAEKGRDIGSIAEELEKMDVVLSVKWGYSKNRAIQSVDFPLQLLGKRAVIIRAKTFVDIINIMNEQVPQSEGLLTMIGIRNGAGAARYMQEMVEMNDDNFLGLLGELLMAAGWGKIEYDINIFELTGIVRMKDSFLADEYGESDVPVCVYISAFLAGYISECLKKTVQVRESKCKSMGDEVCEHVISAAPSGVKIEHLLRGELH</sequence>
<protein>
    <recommendedName>
        <fullName evidence="1">4-vinyl reductase 4VR domain-containing protein</fullName>
    </recommendedName>
</protein>
<gene>
    <name evidence="2" type="ORF">SAMN04488589_0149</name>
</gene>
<evidence type="ECO:0000259" key="1">
    <source>
        <dbReference type="SMART" id="SM00989"/>
    </source>
</evidence>
<dbReference type="SMART" id="SM00989">
    <property type="entry name" value="V4R"/>
    <property type="match status" value="1"/>
</dbReference>
<dbReference type="SUPFAM" id="SSF111126">
    <property type="entry name" value="Ligand-binding domain in the NO signalling and Golgi transport"/>
    <property type="match status" value="1"/>
</dbReference>
<dbReference type="InterPro" id="IPR004096">
    <property type="entry name" value="V4R"/>
</dbReference>
<dbReference type="RefSeq" id="WP_091707833.1">
    <property type="nucleotide sequence ID" value="NZ_FNCA01000001.1"/>
</dbReference>
<dbReference type="PANTHER" id="PTHR35090:SF1">
    <property type="entry name" value="SLR0144 PROTEIN"/>
    <property type="match status" value="1"/>
</dbReference>
<evidence type="ECO:0000313" key="3">
    <source>
        <dbReference type="Proteomes" id="UP000199259"/>
    </source>
</evidence>
<dbReference type="Proteomes" id="UP000199259">
    <property type="component" value="Unassembled WGS sequence"/>
</dbReference>
<proteinExistence type="predicted"/>
<accession>A0A7Z7AVD6</accession>